<comment type="similarity">
    <text evidence="1">Belongs to the AHA1 family.</text>
</comment>
<evidence type="ECO:0000259" key="2">
    <source>
        <dbReference type="Pfam" id="PF08327"/>
    </source>
</evidence>
<accession>A0ABV9T4S1</accession>
<gene>
    <name evidence="3" type="ORF">ACFPFU_17135</name>
</gene>
<keyword evidence="4" id="KW-1185">Reference proteome</keyword>
<feature type="domain" description="Activator of Hsp90 ATPase homologue 1/2-like C-terminal" evidence="2">
    <location>
        <begin position="11"/>
        <end position="129"/>
    </location>
</feature>
<sequence length="142" mass="16640">MKSIQQINYIKTPPSTIYRALTTQEGLSEVWTRNLSVKPDLGAINRFDFDDGYLTEMKVVELQKDTRVVWECIQSDKEWVGTEISFDISAENGVSKVSLSHDKWSEITDFYRWCNYNWAMFLLSLKSYCEKGKGIPFQEREF</sequence>
<dbReference type="RefSeq" id="WP_377066274.1">
    <property type="nucleotide sequence ID" value="NZ_JBHSJJ010000010.1"/>
</dbReference>
<evidence type="ECO:0000256" key="1">
    <source>
        <dbReference type="ARBA" id="ARBA00006817"/>
    </source>
</evidence>
<dbReference type="InterPro" id="IPR023393">
    <property type="entry name" value="START-like_dom_sf"/>
</dbReference>
<dbReference type="Pfam" id="PF08327">
    <property type="entry name" value="AHSA1"/>
    <property type="match status" value="1"/>
</dbReference>
<comment type="caution">
    <text evidence="3">The sequence shown here is derived from an EMBL/GenBank/DDBJ whole genome shotgun (WGS) entry which is preliminary data.</text>
</comment>
<evidence type="ECO:0000313" key="4">
    <source>
        <dbReference type="Proteomes" id="UP001595818"/>
    </source>
</evidence>
<name>A0ABV9T4S1_9BACT</name>
<dbReference type="CDD" id="cd07814">
    <property type="entry name" value="SRPBCC_CalC_Aha1-like"/>
    <property type="match status" value="1"/>
</dbReference>
<organism evidence="3 4">
    <name type="scientific">Negadavirga shengliensis</name>
    <dbReference type="NCBI Taxonomy" id="1389218"/>
    <lineage>
        <taxon>Bacteria</taxon>
        <taxon>Pseudomonadati</taxon>
        <taxon>Bacteroidota</taxon>
        <taxon>Cytophagia</taxon>
        <taxon>Cytophagales</taxon>
        <taxon>Cyclobacteriaceae</taxon>
        <taxon>Negadavirga</taxon>
    </lineage>
</organism>
<protein>
    <submittedName>
        <fullName evidence="3">SRPBCC domain-containing protein</fullName>
    </submittedName>
</protein>
<dbReference type="Gene3D" id="3.30.530.20">
    <property type="match status" value="1"/>
</dbReference>
<dbReference type="EMBL" id="JBHSJJ010000010">
    <property type="protein sequence ID" value="MFC4873429.1"/>
    <property type="molecule type" value="Genomic_DNA"/>
</dbReference>
<evidence type="ECO:0000313" key="3">
    <source>
        <dbReference type="EMBL" id="MFC4873429.1"/>
    </source>
</evidence>
<dbReference type="Proteomes" id="UP001595818">
    <property type="component" value="Unassembled WGS sequence"/>
</dbReference>
<reference evidence="4" key="1">
    <citation type="journal article" date="2019" name="Int. J. Syst. Evol. Microbiol.">
        <title>The Global Catalogue of Microorganisms (GCM) 10K type strain sequencing project: providing services to taxonomists for standard genome sequencing and annotation.</title>
        <authorList>
            <consortium name="The Broad Institute Genomics Platform"/>
            <consortium name="The Broad Institute Genome Sequencing Center for Infectious Disease"/>
            <person name="Wu L."/>
            <person name="Ma J."/>
        </authorList>
    </citation>
    <scope>NUCLEOTIDE SEQUENCE [LARGE SCALE GENOMIC DNA]</scope>
    <source>
        <strain evidence="4">CGMCC 4.7466</strain>
    </source>
</reference>
<dbReference type="SUPFAM" id="SSF55961">
    <property type="entry name" value="Bet v1-like"/>
    <property type="match status" value="1"/>
</dbReference>
<proteinExistence type="inferred from homology"/>
<dbReference type="InterPro" id="IPR013538">
    <property type="entry name" value="ASHA1/2-like_C"/>
</dbReference>